<dbReference type="AlphaFoldDB" id="A0AAV8UCI1"/>
<proteinExistence type="predicted"/>
<accession>A0AAV8UCI1</accession>
<comment type="caution">
    <text evidence="1">The sequence shown here is derived from an EMBL/GenBank/DDBJ whole genome shotgun (WGS) entry which is preliminary data.</text>
</comment>
<evidence type="ECO:0000313" key="2">
    <source>
        <dbReference type="Proteomes" id="UP001159364"/>
    </source>
</evidence>
<gene>
    <name evidence="1" type="ORF">K2173_012836</name>
</gene>
<protein>
    <submittedName>
        <fullName evidence="1">Uncharacterized protein</fullName>
    </submittedName>
</protein>
<dbReference type="EMBL" id="JAIWQS010000008">
    <property type="protein sequence ID" value="KAJ8899248.1"/>
    <property type="molecule type" value="Genomic_DNA"/>
</dbReference>
<evidence type="ECO:0000313" key="1">
    <source>
        <dbReference type="EMBL" id="KAJ8899248.1"/>
    </source>
</evidence>
<sequence>MQFEGPTIRLSLLLPPKPKPTALVERQKREKEPQTHLSGRSYFVSASCPSSPILYFSSLNQWEAKACR</sequence>
<dbReference type="Proteomes" id="UP001159364">
    <property type="component" value="Linkage Group LG08"/>
</dbReference>
<name>A0AAV8UCI1_9ROSI</name>
<organism evidence="1 2">
    <name type="scientific">Erythroxylum novogranatense</name>
    <dbReference type="NCBI Taxonomy" id="1862640"/>
    <lineage>
        <taxon>Eukaryota</taxon>
        <taxon>Viridiplantae</taxon>
        <taxon>Streptophyta</taxon>
        <taxon>Embryophyta</taxon>
        <taxon>Tracheophyta</taxon>
        <taxon>Spermatophyta</taxon>
        <taxon>Magnoliopsida</taxon>
        <taxon>eudicotyledons</taxon>
        <taxon>Gunneridae</taxon>
        <taxon>Pentapetalae</taxon>
        <taxon>rosids</taxon>
        <taxon>fabids</taxon>
        <taxon>Malpighiales</taxon>
        <taxon>Erythroxylaceae</taxon>
        <taxon>Erythroxylum</taxon>
    </lineage>
</organism>
<reference evidence="1 2" key="1">
    <citation type="submission" date="2021-09" db="EMBL/GenBank/DDBJ databases">
        <title>Genomic insights and catalytic innovation underlie evolution of tropane alkaloids biosynthesis.</title>
        <authorList>
            <person name="Wang Y.-J."/>
            <person name="Tian T."/>
            <person name="Huang J.-P."/>
            <person name="Huang S.-X."/>
        </authorList>
    </citation>
    <scope>NUCLEOTIDE SEQUENCE [LARGE SCALE GENOMIC DNA]</scope>
    <source>
        <strain evidence="1">KIB-2018</strain>
        <tissue evidence="1">Leaf</tissue>
    </source>
</reference>
<keyword evidence="2" id="KW-1185">Reference proteome</keyword>